<evidence type="ECO:0000256" key="4">
    <source>
        <dbReference type="SAM" id="SignalP"/>
    </source>
</evidence>
<keyword evidence="9" id="KW-1185">Reference proteome</keyword>
<evidence type="ECO:0000259" key="6">
    <source>
        <dbReference type="Pfam" id="PF25954"/>
    </source>
</evidence>
<dbReference type="Gene3D" id="2.40.50.100">
    <property type="match status" value="1"/>
</dbReference>
<dbReference type="RefSeq" id="WP_251809888.1">
    <property type="nucleotide sequence ID" value="NZ_CP101527.1"/>
</dbReference>
<feature type="signal peptide" evidence="4">
    <location>
        <begin position="1"/>
        <end position="22"/>
    </location>
</feature>
<evidence type="ECO:0000256" key="3">
    <source>
        <dbReference type="ARBA" id="ARBA00022448"/>
    </source>
</evidence>
<accession>A0A9E8KPQ0</accession>
<dbReference type="Gene3D" id="2.40.420.20">
    <property type="match status" value="1"/>
</dbReference>
<dbReference type="InterPro" id="IPR058792">
    <property type="entry name" value="Beta-barrel_RND_2"/>
</dbReference>
<proteinExistence type="inferred from homology"/>
<dbReference type="Gene3D" id="2.40.30.170">
    <property type="match status" value="1"/>
</dbReference>
<dbReference type="PANTHER" id="PTHR30469">
    <property type="entry name" value="MULTIDRUG RESISTANCE PROTEIN MDTA"/>
    <property type="match status" value="1"/>
</dbReference>
<dbReference type="NCBIfam" id="TIGR01730">
    <property type="entry name" value="RND_mfp"/>
    <property type="match status" value="1"/>
</dbReference>
<dbReference type="Pfam" id="PF25917">
    <property type="entry name" value="BSH_RND"/>
    <property type="match status" value="1"/>
</dbReference>
<evidence type="ECO:0000313" key="8">
    <source>
        <dbReference type="EMBL" id="UZW73747.1"/>
    </source>
</evidence>
<dbReference type="PANTHER" id="PTHR30469:SF15">
    <property type="entry name" value="HLYD FAMILY OF SECRETION PROTEINS"/>
    <property type="match status" value="1"/>
</dbReference>
<dbReference type="Pfam" id="PF25954">
    <property type="entry name" value="Beta-barrel_RND_2"/>
    <property type="match status" value="1"/>
</dbReference>
<dbReference type="GO" id="GO:1990281">
    <property type="term" value="C:efflux pump complex"/>
    <property type="evidence" value="ECO:0007669"/>
    <property type="project" value="TreeGrafter"/>
</dbReference>
<evidence type="ECO:0000313" key="9">
    <source>
        <dbReference type="Proteomes" id="UP001164472"/>
    </source>
</evidence>
<dbReference type="EMBL" id="CP101527">
    <property type="protein sequence ID" value="UZW73747.1"/>
    <property type="molecule type" value="Genomic_DNA"/>
</dbReference>
<dbReference type="SUPFAM" id="SSF111369">
    <property type="entry name" value="HlyD-like secretion proteins"/>
    <property type="match status" value="1"/>
</dbReference>
<dbReference type="Proteomes" id="UP001164472">
    <property type="component" value="Chromosome"/>
</dbReference>
<dbReference type="Gene3D" id="1.10.287.470">
    <property type="entry name" value="Helix hairpin bin"/>
    <property type="match status" value="1"/>
</dbReference>
<evidence type="ECO:0000259" key="7">
    <source>
        <dbReference type="Pfam" id="PF25967"/>
    </source>
</evidence>
<gene>
    <name evidence="8" type="ORF">NNL22_11935</name>
</gene>
<dbReference type="InterPro" id="IPR006143">
    <property type="entry name" value="RND_pump_MFP"/>
</dbReference>
<organism evidence="8 9">
    <name type="scientific">Alkalimarinus sediminis</name>
    <dbReference type="NCBI Taxonomy" id="1632866"/>
    <lineage>
        <taxon>Bacteria</taxon>
        <taxon>Pseudomonadati</taxon>
        <taxon>Pseudomonadota</taxon>
        <taxon>Gammaproteobacteria</taxon>
        <taxon>Alteromonadales</taxon>
        <taxon>Alteromonadaceae</taxon>
        <taxon>Alkalimarinus</taxon>
    </lineage>
</organism>
<evidence type="ECO:0000256" key="2">
    <source>
        <dbReference type="ARBA" id="ARBA00009477"/>
    </source>
</evidence>
<dbReference type="InterPro" id="IPR058627">
    <property type="entry name" value="MdtA-like_C"/>
</dbReference>
<dbReference type="InterPro" id="IPR058625">
    <property type="entry name" value="MdtA-like_BSH"/>
</dbReference>
<keyword evidence="3" id="KW-0813">Transport</keyword>
<dbReference type="Pfam" id="PF25967">
    <property type="entry name" value="RND-MFP_C"/>
    <property type="match status" value="1"/>
</dbReference>
<comment type="similarity">
    <text evidence="2">Belongs to the membrane fusion protein (MFP) (TC 8.A.1) family.</text>
</comment>
<protein>
    <submittedName>
        <fullName evidence="8">Efflux RND transporter periplasmic adaptor subunit</fullName>
    </submittedName>
</protein>
<feature type="domain" description="CusB-like beta-barrel" evidence="6">
    <location>
        <begin position="198"/>
        <end position="265"/>
    </location>
</feature>
<dbReference type="AlphaFoldDB" id="A0A9E8KPQ0"/>
<keyword evidence="4" id="KW-0732">Signal</keyword>
<evidence type="ECO:0000259" key="5">
    <source>
        <dbReference type="Pfam" id="PF25917"/>
    </source>
</evidence>
<name>A0A9E8KPQ0_9ALTE</name>
<dbReference type="GO" id="GO:0015562">
    <property type="term" value="F:efflux transmembrane transporter activity"/>
    <property type="evidence" value="ECO:0007669"/>
    <property type="project" value="TreeGrafter"/>
</dbReference>
<evidence type="ECO:0000256" key="1">
    <source>
        <dbReference type="ARBA" id="ARBA00004196"/>
    </source>
</evidence>
<feature type="chain" id="PRO_5038943454" evidence="4">
    <location>
        <begin position="23"/>
        <end position="349"/>
    </location>
</feature>
<feature type="domain" description="Multidrug resistance protein MdtA-like barrel-sandwich hybrid" evidence="5">
    <location>
        <begin position="68"/>
        <end position="185"/>
    </location>
</feature>
<dbReference type="KEGG" id="asem:NNL22_11935"/>
<feature type="domain" description="Multidrug resistance protein MdtA-like C-terminal permuted SH3" evidence="7">
    <location>
        <begin position="276"/>
        <end position="333"/>
    </location>
</feature>
<reference evidence="8" key="1">
    <citation type="submission" date="2022-07" db="EMBL/GenBank/DDBJ databases">
        <title>Alkalimarinus sp. nov., isolated from gut of a Alitta virens.</title>
        <authorList>
            <person name="Yang A.I."/>
            <person name="Shin N.-R."/>
        </authorList>
    </citation>
    <scope>NUCLEOTIDE SEQUENCE</scope>
    <source>
        <strain evidence="8">FA028</strain>
    </source>
</reference>
<sequence length="349" mass="38347">MFLRNTLGLLVVFSISLTNAHAEPSSSPRKSTSFLVEAVQVNYLKHGKRIDASGRLANKSEQKLSFKTSGPVDSIMVEEGDRVKKGQLLAQLNQEEIDAQVAQSQSVYDEAKRNAARYQALYEKGVVPVEQLQSAETRLEVARSDLRISKFNKQHSVIVAPDDGRILKRQIEANEMISPFQTAFVMSMNKGGWVIRSNVTDKDIVRTNKGDRATIQLDAYPGQTLTGYVSEVAAAADSRSHLFEIEVTLDPTDLRLHSGFISRILIEPSQQESVALLPIEAIVEADATRAQVFVLDENHKVIQKDVDIAWLASDAVAIKPGLEEGSSVVTSGATYLHEGAMVSVYTPPQ</sequence>
<comment type="subcellular location">
    <subcellularLocation>
        <location evidence="1">Cell envelope</location>
    </subcellularLocation>
</comment>